<sequence>MSNTEYWDKRNNQIFSRVGHWQGGADVNCQGHSLMNELMGKVSLMQLNILNATGKLVARNVADWIEVNFMGVSYPDSRIWCNQISAYAGDTDASVVAAASAAILSADSRAYGGGQTSFSCMTFLQQAYQEYVQGKDFATIIAGARMKNDKPIIVGFARPIDKDDERLKPYEELQQRFNIPQGNYLSFAKKLSEYLDEHFSLTINSGGYASAFLLDQGFSPSEGYKLKTFAVIGGAVACYRDMEDQSPNSFLPLKCTDIQYTGVAPRPVED</sequence>
<keyword evidence="2" id="KW-1185">Reference proteome</keyword>
<accession>A0AAE9Z145</accession>
<name>A0AAE9Z145_9GAMM</name>
<proteinExistence type="predicted"/>
<reference evidence="1 2" key="1">
    <citation type="journal article" date="2015" name="Genome Announc.">
        <title>Draft Genome Sequences of Marine Isolates of Thalassomonas viridans and Thalassomonas actiniarum.</title>
        <authorList>
            <person name="Olonade I."/>
            <person name="van Zyl L.J."/>
            <person name="Trindade M."/>
        </authorList>
    </citation>
    <scope>NUCLEOTIDE SEQUENCE [LARGE SCALE GENOMIC DNA]</scope>
    <source>
        <strain evidence="1 2">XOM25</strain>
    </source>
</reference>
<protein>
    <submittedName>
        <fullName evidence="1">Uncharacterized protein</fullName>
    </submittedName>
</protein>
<dbReference type="KEGG" id="tvd:SG34_018085"/>
<dbReference type="EMBL" id="CP059733">
    <property type="protein sequence ID" value="WDE03302.1"/>
    <property type="molecule type" value="Genomic_DNA"/>
</dbReference>
<dbReference type="Proteomes" id="UP000032352">
    <property type="component" value="Chromosome"/>
</dbReference>
<dbReference type="RefSeq" id="WP_044837421.1">
    <property type="nucleotide sequence ID" value="NZ_CP059733.1"/>
</dbReference>
<evidence type="ECO:0000313" key="2">
    <source>
        <dbReference type="Proteomes" id="UP000032352"/>
    </source>
</evidence>
<reference evidence="1 2" key="2">
    <citation type="journal article" date="2022" name="Mar. Drugs">
        <title>Bioassay-Guided Fractionation Leads to the Detection of Cholic Acid Generated by the Rare Thalassomonas sp.</title>
        <authorList>
            <person name="Pheiffer F."/>
            <person name="Schneider Y.K."/>
            <person name="Hansen E.H."/>
            <person name="Andersen J.H."/>
            <person name="Isaksson J."/>
            <person name="Busche T."/>
            <person name="R C."/>
            <person name="Kalinowski J."/>
            <person name="Zyl L.V."/>
            <person name="Trindade M."/>
        </authorList>
    </citation>
    <scope>NUCLEOTIDE SEQUENCE [LARGE SCALE GENOMIC DNA]</scope>
    <source>
        <strain evidence="1 2">XOM25</strain>
    </source>
</reference>
<gene>
    <name evidence="1" type="ORF">SG34_018085</name>
</gene>
<organism evidence="1 2">
    <name type="scientific">Thalassomonas viridans</name>
    <dbReference type="NCBI Taxonomy" id="137584"/>
    <lineage>
        <taxon>Bacteria</taxon>
        <taxon>Pseudomonadati</taxon>
        <taxon>Pseudomonadota</taxon>
        <taxon>Gammaproteobacteria</taxon>
        <taxon>Alteromonadales</taxon>
        <taxon>Colwelliaceae</taxon>
        <taxon>Thalassomonas</taxon>
    </lineage>
</organism>
<dbReference type="AlphaFoldDB" id="A0AAE9Z145"/>
<evidence type="ECO:0000313" key="1">
    <source>
        <dbReference type="EMBL" id="WDE03302.1"/>
    </source>
</evidence>